<dbReference type="EMBL" id="HBGH01007847">
    <property type="protein sequence ID" value="CAD9232230.1"/>
    <property type="molecule type" value="Transcribed_RNA"/>
</dbReference>
<organism evidence="2">
    <name type="scientific">Compsopogon caeruleus</name>
    <dbReference type="NCBI Taxonomy" id="31354"/>
    <lineage>
        <taxon>Eukaryota</taxon>
        <taxon>Rhodophyta</taxon>
        <taxon>Compsopogonophyceae</taxon>
        <taxon>Compsopogonales</taxon>
        <taxon>Compsopogonaceae</taxon>
        <taxon>Compsopogon</taxon>
    </lineage>
</organism>
<protein>
    <submittedName>
        <fullName evidence="2">Uncharacterized protein</fullName>
    </submittedName>
</protein>
<dbReference type="AlphaFoldDB" id="A0A6T6C3U0"/>
<reference evidence="2" key="1">
    <citation type="submission" date="2021-01" db="EMBL/GenBank/DDBJ databases">
        <authorList>
            <person name="Corre E."/>
            <person name="Pelletier E."/>
            <person name="Niang G."/>
            <person name="Scheremetjew M."/>
            <person name="Finn R."/>
            <person name="Kale V."/>
            <person name="Holt S."/>
            <person name="Cochrane G."/>
            <person name="Meng A."/>
            <person name="Brown T."/>
            <person name="Cohen L."/>
        </authorList>
    </citation>
    <scope>NUCLEOTIDE SEQUENCE</scope>
    <source>
        <strain evidence="2">SAG 36.94</strain>
    </source>
</reference>
<gene>
    <name evidence="1" type="ORF">CCAE0312_LOCUS4310</name>
    <name evidence="2" type="ORF">CCAE0312_LOCUS4311</name>
</gene>
<dbReference type="EMBL" id="HBGH01007846">
    <property type="protein sequence ID" value="CAD9232229.1"/>
    <property type="molecule type" value="Transcribed_RNA"/>
</dbReference>
<name>A0A6T6C3U0_9RHOD</name>
<accession>A0A6T6C3U0</accession>
<evidence type="ECO:0000313" key="2">
    <source>
        <dbReference type="EMBL" id="CAD9232230.1"/>
    </source>
</evidence>
<evidence type="ECO:0000313" key="1">
    <source>
        <dbReference type="EMBL" id="CAD9232229.1"/>
    </source>
</evidence>
<proteinExistence type="predicted"/>
<sequence>MFFAVISLGIQRGMRAEEFDHGSAVLGTGRGGYGAASLRREGDQCQDESKGPWPDSSFVWRRRGGLATPAQGGISFVVLVIVSMHQAGHHRQRMLQSRGSFAACSINPPMDALYLSLVQLRRFSNRMRSSEAPDYRIHSAPHKYPSSLHPFRSRSNLTERPEKVKWVSCEKPQDLLAGDVMHGVAPVLSASETFSTQLNLDRSSSFL</sequence>